<comment type="subunit">
    <text evidence="10">F-type ATPases have 2 components, CF(1) - the catalytic core - and CF(0) - the membrane proton channel. CF(1) has five subunits: alpha(3), beta(3), gamma(1), delta(1), epsilon(1). CF(0) has three main subunits: a, b and c.</text>
</comment>
<dbReference type="GeneID" id="92928571"/>
<accession>A0A495WFP7</accession>
<dbReference type="CDD" id="cd12151">
    <property type="entry name" value="F1-ATPase_gamma"/>
    <property type="match status" value="1"/>
</dbReference>
<dbReference type="HAMAP" id="MF_00815">
    <property type="entry name" value="ATP_synth_gamma_bact"/>
    <property type="match status" value="1"/>
</dbReference>
<keyword evidence="13" id="KW-1185">Reference proteome</keyword>
<evidence type="ECO:0000256" key="10">
    <source>
        <dbReference type="HAMAP-Rule" id="MF_00815"/>
    </source>
</evidence>
<keyword evidence="5 10" id="KW-0375">Hydrogen ion transport</keyword>
<keyword evidence="4 10" id="KW-0813">Transport</keyword>
<evidence type="ECO:0000256" key="8">
    <source>
        <dbReference type="ARBA" id="ARBA00023196"/>
    </source>
</evidence>
<proteinExistence type="inferred from homology"/>
<evidence type="ECO:0000256" key="6">
    <source>
        <dbReference type="ARBA" id="ARBA00023065"/>
    </source>
</evidence>
<comment type="subcellular location">
    <subcellularLocation>
        <location evidence="10">Cell membrane</location>
        <topology evidence="10">Peripheral membrane protein</topology>
    </subcellularLocation>
    <subcellularLocation>
        <location evidence="2">Membrane</location>
        <topology evidence="2">Peripheral membrane protein</topology>
    </subcellularLocation>
</comment>
<gene>
    <name evidence="10" type="primary">atpG</name>
    <name evidence="12" type="ORF">BC742_1021</name>
</gene>
<sequence>MSTMRELKGRIGSVQSSQKITSAMKMISSAKLRKAEIALKHVVPFRDQIQSTINNLLGADSDYQSPLTEQRPVQRVAFVIFGSDEGLCGAFNVQLYKSLIDSIDILRESSDSTIEVTVYPIGKKVKSLVAKTPGIQVRPVEYLSSKSTPDTLKRFSDELTEAFLAHEFDRIEVVYAYYKSVASQVMKTRLLLPISTEEFLSDAKAHRNTPYIYEPDRSTIFELVLPLFVRSTLQEACYQSRTSEQGARIMAMQMASDNAKNLLEDLQLEYNKLRQQGITTELLDILGGTVKDTE</sequence>
<reference evidence="12 13" key="1">
    <citation type="submission" date="2018-10" db="EMBL/GenBank/DDBJ databases">
        <title>Genomic Encyclopedia of Archaeal and Bacterial Type Strains, Phase II (KMG-II): from individual species to whole genera.</title>
        <authorList>
            <person name="Goeker M."/>
        </authorList>
    </citation>
    <scope>NUCLEOTIDE SEQUENCE [LARGE SCALE GENOMIC DNA]</scope>
    <source>
        <strain evidence="12 13">NSB1</strain>
    </source>
</reference>
<dbReference type="SUPFAM" id="SSF52943">
    <property type="entry name" value="ATP synthase (F1-ATPase), gamma subunit"/>
    <property type="match status" value="1"/>
</dbReference>
<dbReference type="PRINTS" id="PR00126">
    <property type="entry name" value="ATPASEGAMMA"/>
</dbReference>
<evidence type="ECO:0000313" key="13">
    <source>
        <dbReference type="Proteomes" id="UP000269493"/>
    </source>
</evidence>
<dbReference type="GO" id="GO:0046933">
    <property type="term" value="F:proton-transporting ATP synthase activity, rotational mechanism"/>
    <property type="evidence" value="ECO:0007669"/>
    <property type="project" value="UniProtKB-UniRule"/>
</dbReference>
<evidence type="ECO:0000256" key="11">
    <source>
        <dbReference type="SAM" id="Coils"/>
    </source>
</evidence>
<comment type="similarity">
    <text evidence="3 10">Belongs to the ATPase gamma chain family.</text>
</comment>
<keyword evidence="8 10" id="KW-0139">CF(1)</keyword>
<organism evidence="12 13">
    <name type="scientific">Coprobacter fastidiosus NSB1 = JCM 33896</name>
    <dbReference type="NCBI Taxonomy" id="1349822"/>
    <lineage>
        <taxon>Bacteria</taxon>
        <taxon>Pseudomonadati</taxon>
        <taxon>Bacteroidota</taxon>
        <taxon>Bacteroidia</taxon>
        <taxon>Bacteroidales</taxon>
        <taxon>Barnesiellaceae</taxon>
        <taxon>Coprobacter</taxon>
    </lineage>
</organism>
<dbReference type="GO" id="GO:0042777">
    <property type="term" value="P:proton motive force-driven plasma membrane ATP synthesis"/>
    <property type="evidence" value="ECO:0007669"/>
    <property type="project" value="UniProtKB-UniRule"/>
</dbReference>
<evidence type="ECO:0000256" key="1">
    <source>
        <dbReference type="ARBA" id="ARBA00003456"/>
    </source>
</evidence>
<dbReference type="RefSeq" id="WP_009318547.1">
    <property type="nucleotide sequence ID" value="NZ_KI440796.1"/>
</dbReference>
<keyword evidence="6 10" id="KW-0406">Ion transport</keyword>
<dbReference type="PANTHER" id="PTHR11693">
    <property type="entry name" value="ATP SYNTHASE GAMMA CHAIN"/>
    <property type="match status" value="1"/>
</dbReference>
<keyword evidence="10" id="KW-1003">Cell membrane</keyword>
<dbReference type="AlphaFoldDB" id="A0A495WFP7"/>
<evidence type="ECO:0000256" key="7">
    <source>
        <dbReference type="ARBA" id="ARBA00023136"/>
    </source>
</evidence>
<name>A0A495WFP7_9BACT</name>
<feature type="coiled-coil region" evidence="11">
    <location>
        <begin position="249"/>
        <end position="276"/>
    </location>
</feature>
<dbReference type="GO" id="GO:0045259">
    <property type="term" value="C:proton-transporting ATP synthase complex"/>
    <property type="evidence" value="ECO:0007669"/>
    <property type="project" value="UniProtKB-KW"/>
</dbReference>
<dbReference type="InterPro" id="IPR035968">
    <property type="entry name" value="ATP_synth_F1_ATPase_gsu"/>
</dbReference>
<keyword evidence="9 10" id="KW-0066">ATP synthesis</keyword>
<keyword evidence="7 10" id="KW-0472">Membrane</keyword>
<dbReference type="NCBIfam" id="TIGR01146">
    <property type="entry name" value="ATPsyn_F1gamma"/>
    <property type="match status" value="1"/>
</dbReference>
<dbReference type="Pfam" id="PF00231">
    <property type="entry name" value="ATP-synt"/>
    <property type="match status" value="1"/>
</dbReference>
<dbReference type="Gene3D" id="3.40.1380.10">
    <property type="match status" value="1"/>
</dbReference>
<evidence type="ECO:0000256" key="3">
    <source>
        <dbReference type="ARBA" id="ARBA00007681"/>
    </source>
</evidence>
<evidence type="ECO:0000256" key="9">
    <source>
        <dbReference type="ARBA" id="ARBA00023310"/>
    </source>
</evidence>
<dbReference type="GO" id="GO:0005886">
    <property type="term" value="C:plasma membrane"/>
    <property type="evidence" value="ECO:0007669"/>
    <property type="project" value="UniProtKB-SubCell"/>
</dbReference>
<dbReference type="EMBL" id="RBXN01000002">
    <property type="protein sequence ID" value="RKT60090.1"/>
    <property type="molecule type" value="Genomic_DNA"/>
</dbReference>
<evidence type="ECO:0000256" key="4">
    <source>
        <dbReference type="ARBA" id="ARBA00022448"/>
    </source>
</evidence>
<evidence type="ECO:0000256" key="2">
    <source>
        <dbReference type="ARBA" id="ARBA00004170"/>
    </source>
</evidence>
<dbReference type="GO" id="GO:0005524">
    <property type="term" value="F:ATP binding"/>
    <property type="evidence" value="ECO:0007669"/>
    <property type="project" value="UniProtKB-UniRule"/>
</dbReference>
<comment type="caution">
    <text evidence="12">The sequence shown here is derived from an EMBL/GenBank/DDBJ whole genome shotgun (WGS) entry which is preliminary data.</text>
</comment>
<evidence type="ECO:0000256" key="5">
    <source>
        <dbReference type="ARBA" id="ARBA00022781"/>
    </source>
</evidence>
<dbReference type="Proteomes" id="UP000269493">
    <property type="component" value="Unassembled WGS sequence"/>
</dbReference>
<protein>
    <recommendedName>
        <fullName evidence="10">ATP synthase gamma chain</fullName>
    </recommendedName>
    <alternativeName>
        <fullName evidence="10">ATP synthase F1 sector gamma subunit</fullName>
    </alternativeName>
    <alternativeName>
        <fullName evidence="10">F-ATPase gamma subunit</fullName>
    </alternativeName>
</protein>
<dbReference type="Gene3D" id="1.10.287.80">
    <property type="entry name" value="ATP synthase, gamma subunit, helix hairpin domain"/>
    <property type="match status" value="1"/>
</dbReference>
<comment type="function">
    <text evidence="1 10">Produces ATP from ADP in the presence of a proton gradient across the membrane. The gamma chain is believed to be important in regulating ATPase activity and the flow of protons through the CF(0) complex.</text>
</comment>
<keyword evidence="11" id="KW-0175">Coiled coil</keyword>
<dbReference type="PANTHER" id="PTHR11693:SF22">
    <property type="entry name" value="ATP SYNTHASE SUBUNIT GAMMA, MITOCHONDRIAL"/>
    <property type="match status" value="1"/>
</dbReference>
<dbReference type="InterPro" id="IPR000131">
    <property type="entry name" value="ATP_synth_F1_gsu"/>
</dbReference>
<evidence type="ECO:0000313" key="12">
    <source>
        <dbReference type="EMBL" id="RKT60090.1"/>
    </source>
</evidence>